<dbReference type="PANTHER" id="PTHR23546">
    <property type="entry name" value="TRANSPORT PROTEIN"/>
    <property type="match status" value="1"/>
</dbReference>
<feature type="transmembrane region" description="Helical" evidence="5">
    <location>
        <begin position="222"/>
        <end position="243"/>
    </location>
</feature>
<organism evidence="7 8">
    <name type="scientific">Pseudomonas aeruginosa (strain UCBPP-PA14)</name>
    <dbReference type="NCBI Taxonomy" id="208963"/>
    <lineage>
        <taxon>Bacteria</taxon>
        <taxon>Pseudomonadati</taxon>
        <taxon>Pseudomonadota</taxon>
        <taxon>Gammaproteobacteria</taxon>
        <taxon>Pseudomonadales</taxon>
        <taxon>Pseudomonadaceae</taxon>
        <taxon>Pseudomonas</taxon>
    </lineage>
</organism>
<evidence type="ECO:0000256" key="4">
    <source>
        <dbReference type="ARBA" id="ARBA00023136"/>
    </source>
</evidence>
<keyword evidence="3 5" id="KW-1133">Transmembrane helix</keyword>
<feature type="transmembrane region" description="Helical" evidence="5">
    <location>
        <begin position="176"/>
        <end position="197"/>
    </location>
</feature>
<name>A0A0H2Z9Z7_PSEAB</name>
<feature type="transmembrane region" description="Helical" evidence="5">
    <location>
        <begin position="109"/>
        <end position="136"/>
    </location>
</feature>
<feature type="domain" description="Major facilitator superfamily (MFS) profile" evidence="6">
    <location>
        <begin position="12"/>
        <end position="394"/>
    </location>
</feature>
<dbReference type="BioCyc" id="PAER208963:G1G74-3341-MONOMER"/>
<dbReference type="GO" id="GO:0016020">
    <property type="term" value="C:membrane"/>
    <property type="evidence" value="ECO:0007669"/>
    <property type="project" value="UniProtKB-SubCell"/>
</dbReference>
<evidence type="ECO:0000256" key="1">
    <source>
        <dbReference type="ARBA" id="ARBA00004141"/>
    </source>
</evidence>
<keyword evidence="4 5" id="KW-0472">Membrane</keyword>
<dbReference type="SMR" id="A0A0H2Z9Z7"/>
<feature type="transmembrane region" description="Helical" evidence="5">
    <location>
        <begin position="16"/>
        <end position="38"/>
    </location>
</feature>
<feature type="transmembrane region" description="Helical" evidence="5">
    <location>
        <begin position="372"/>
        <end position="390"/>
    </location>
</feature>
<proteinExistence type="predicted"/>
<protein>
    <submittedName>
        <fullName evidence="7">Putative MFS transporter</fullName>
    </submittedName>
</protein>
<feature type="transmembrane region" description="Helical" evidence="5">
    <location>
        <begin position="255"/>
        <end position="274"/>
    </location>
</feature>
<dbReference type="PANTHER" id="PTHR23546:SF1">
    <property type="entry name" value="MEMBRANE PROTEIN"/>
    <property type="match status" value="1"/>
</dbReference>
<evidence type="ECO:0000313" key="7">
    <source>
        <dbReference type="EMBL" id="ABJ11096.1"/>
    </source>
</evidence>
<feature type="transmembrane region" description="Helical" evidence="5">
    <location>
        <begin position="310"/>
        <end position="331"/>
    </location>
</feature>
<evidence type="ECO:0000313" key="8">
    <source>
        <dbReference type="Proteomes" id="UP000000653"/>
    </source>
</evidence>
<sequence length="403" mass="41900">MTTPPPSANTLDLRPLMFETFVCTLAVMSFVALVGPLARKLGLAPWQAGAAVTVGGIAWMLAARPWGIASDRHGRRRILLGGLAGFALSYASLCLFIVLALHWTLPTLLAFAGIVLLRGLAGGFYAAVPACTAALVADHVEAQRRAAALAGLGAASAIGMVIGPGLAGLLATHGLVLPLLVTGALPLVALLALWRWLPREERRQPNRGAALAIGDRRLRRPLAVGFVAMFSVTVAQITVGFFALDRLRLDSADAARVAGIALTAVGVALILAQLLVRRLDWPPPRLIRVGGLVAAIGFAAVCFADSPPLLWLAFFVAAAGMGWVFPAVSALNANAVRAEEQGAAAGTLVAVHGFGLISGPLLGALLHQLDSRAPYALVGLLLALAAFWPSQPTRPVETRSEAP</sequence>
<keyword evidence="2 5" id="KW-0812">Transmembrane</keyword>
<evidence type="ECO:0000256" key="3">
    <source>
        <dbReference type="ARBA" id="ARBA00022989"/>
    </source>
</evidence>
<accession>A0A0H2Z9Z7</accession>
<feature type="transmembrane region" description="Helical" evidence="5">
    <location>
        <begin position="148"/>
        <end position="170"/>
    </location>
</feature>
<evidence type="ECO:0000259" key="6">
    <source>
        <dbReference type="PROSITE" id="PS50850"/>
    </source>
</evidence>
<dbReference type="HOGENOM" id="CLU_001265_10_11_6"/>
<dbReference type="InterPro" id="IPR020846">
    <property type="entry name" value="MFS_dom"/>
</dbReference>
<dbReference type="PRINTS" id="PR01035">
    <property type="entry name" value="TCRTETA"/>
</dbReference>
<evidence type="ECO:0000256" key="5">
    <source>
        <dbReference type="SAM" id="Phobius"/>
    </source>
</evidence>
<dbReference type="EMBL" id="CP000438">
    <property type="protein sequence ID" value="ABJ11096.1"/>
    <property type="molecule type" value="Genomic_DNA"/>
</dbReference>
<feature type="transmembrane region" description="Helical" evidence="5">
    <location>
        <begin position="286"/>
        <end position="304"/>
    </location>
</feature>
<feature type="transmembrane region" description="Helical" evidence="5">
    <location>
        <begin position="343"/>
        <end position="366"/>
    </location>
</feature>
<dbReference type="Pfam" id="PF07690">
    <property type="entry name" value="MFS_1"/>
    <property type="match status" value="1"/>
</dbReference>
<feature type="transmembrane region" description="Helical" evidence="5">
    <location>
        <begin position="78"/>
        <end position="103"/>
    </location>
</feature>
<dbReference type="RefSeq" id="WP_011666695.1">
    <property type="nucleotide sequence ID" value="NC_008463.1"/>
</dbReference>
<comment type="subcellular location">
    <subcellularLocation>
        <location evidence="1">Membrane</location>
        <topology evidence="1">Multi-pass membrane protein</topology>
    </subcellularLocation>
</comment>
<gene>
    <name evidence="7" type="ordered locus">PA14_39850</name>
</gene>
<dbReference type="Gene3D" id="1.20.1250.20">
    <property type="entry name" value="MFS general substrate transporter like domains"/>
    <property type="match status" value="1"/>
</dbReference>
<dbReference type="Proteomes" id="UP000000653">
    <property type="component" value="Chromosome"/>
</dbReference>
<evidence type="ECO:0000256" key="2">
    <source>
        <dbReference type="ARBA" id="ARBA00022692"/>
    </source>
</evidence>
<dbReference type="CDD" id="cd17330">
    <property type="entry name" value="MFS_SLC46_TetA_like"/>
    <property type="match status" value="1"/>
</dbReference>
<dbReference type="InterPro" id="IPR001958">
    <property type="entry name" value="Tet-R_TetA/multi-R_MdtG-like"/>
</dbReference>
<dbReference type="SUPFAM" id="SSF103473">
    <property type="entry name" value="MFS general substrate transporter"/>
    <property type="match status" value="1"/>
</dbReference>
<dbReference type="KEGG" id="pau:PA14_39850"/>
<dbReference type="InterPro" id="IPR011701">
    <property type="entry name" value="MFS"/>
</dbReference>
<dbReference type="InterPro" id="IPR036259">
    <property type="entry name" value="MFS_trans_sf"/>
</dbReference>
<reference evidence="7 8" key="1">
    <citation type="journal article" date="2006" name="Genome Biol.">
        <title>Genomic analysis reveals that Pseudomonas aeruginosa virulence is combinatorial.</title>
        <authorList>
            <person name="Lee D.G."/>
            <person name="Urbach J.M."/>
            <person name="Wu G."/>
            <person name="Liberati N.T."/>
            <person name="Feinbaum R.L."/>
            <person name="Miyata S."/>
            <person name="Diggins L.T."/>
            <person name="He J."/>
            <person name="Saucier M."/>
            <person name="Deziel E."/>
            <person name="Friedman L."/>
            <person name="Li L."/>
            <person name="Grills G."/>
            <person name="Montgomery K."/>
            <person name="Kucherlapati R."/>
            <person name="Rahme L.G."/>
            <person name="Ausubel F.M."/>
        </authorList>
    </citation>
    <scope>NUCLEOTIDE SEQUENCE [LARGE SCALE GENOMIC DNA]</scope>
    <source>
        <strain evidence="7 8">UCBPP-PA14</strain>
    </source>
</reference>
<dbReference type="AlphaFoldDB" id="A0A0H2Z9Z7"/>
<dbReference type="GO" id="GO:0022857">
    <property type="term" value="F:transmembrane transporter activity"/>
    <property type="evidence" value="ECO:0007669"/>
    <property type="project" value="InterPro"/>
</dbReference>
<dbReference type="PROSITE" id="PS50850">
    <property type="entry name" value="MFS"/>
    <property type="match status" value="1"/>
</dbReference>